<protein>
    <recommendedName>
        <fullName evidence="3">C-type lectin domain-containing protein</fullName>
    </recommendedName>
</protein>
<dbReference type="InterPro" id="IPR001304">
    <property type="entry name" value="C-type_lectin-like"/>
</dbReference>
<dbReference type="Proteomes" id="UP000886251">
    <property type="component" value="Unassembled WGS sequence"/>
</dbReference>
<keyword evidence="1" id="KW-0802">TPR repeat</keyword>
<dbReference type="InterPro" id="IPR016187">
    <property type="entry name" value="CTDL_fold"/>
</dbReference>
<dbReference type="PROSITE" id="PS50005">
    <property type="entry name" value="TPR"/>
    <property type="match status" value="1"/>
</dbReference>
<dbReference type="SUPFAM" id="SSF56436">
    <property type="entry name" value="C-type lectin-like"/>
    <property type="match status" value="2"/>
</dbReference>
<feature type="repeat" description="TPR" evidence="1">
    <location>
        <begin position="2240"/>
        <end position="2273"/>
    </location>
</feature>
<dbReference type="EMBL" id="DRKP01000023">
    <property type="protein sequence ID" value="HEB95173.1"/>
    <property type="molecule type" value="Genomic_DNA"/>
</dbReference>
<evidence type="ECO:0000256" key="1">
    <source>
        <dbReference type="PROSITE-ProRule" id="PRU00339"/>
    </source>
</evidence>
<feature type="region of interest" description="Disordered" evidence="2">
    <location>
        <begin position="1501"/>
        <end position="1538"/>
    </location>
</feature>
<sequence>MIPRQWWDPVSSPLQSRRGWWYLLLALPLLLVTGLSFPADPATPVGGPEPGVVEEAATAAADAVLQRLPKDQQSLARLLLQVKHGLDRGEAPDETAHRFFNDLARLGLKTPMSELNRLKEVLRGQGAAEMFLGQRYSGGGTPVEKALLSYRRQVTNECIRSAVAEVGKRFGTHRTGSVFLARIGKWAVQKPEMLVFAGDIDFSFVGARPEVVIALRDAFVRHLRERTGLIAVEIDSVATAHGAAEKMVYVGIQGRKYGDDAMVASPKGLELIDFRRPDIIGTDAAVVFSGEHALRTVVSEEIAIRYQEQGHDTRSRVFYEEFEKAWQRRRQQIVEPMLSMEMVRHLEHDIIRNMDVFEGIDLVKKGAKYLRRSNDQISAELHLDPADPAWAAFVEQVDEKARTASTDELVRFIDQGLRDLGRPGLFEVQRDDGRVVGLQPTAEGAREFLDQVRTLIWDNVRAGLDRRIHTLILAINRPDNRDIVVAGQLDEAHLQDVVRMLSEGIAAMTEDHAAIPADVSRRISILIKSMEHYARRSAFRLPPDETRRLVEMLEASAHREGALVLQLGITVDRIDRFLAARYDALAARYDALVGRLPHSVRSVAGVAYAATEMLDSALDQLGEATLESIRKTGVLRLEMGGSGEEGRVVVLEFPRLAAINQRLNDSILGKVAENRAFKLFQLGQEGKTYYDAVMNAKDPREAFENLATELFRQRVPGGSVVEAVVMENYLRAGIEVAYLLFPPLAVPEGLYGLANSVYDSYQGWSWSLELERQIDTLYQGAVFERVEAADGNGRYRLTAIEYTAPGGRVRVDRAAIEAGSTDLLDLPRINEALWNNMGRMDPFLSLMKKWQGLVVWKVREHFQKKIDQRWKQIKVDFGRSLIERFEQRRQSEAVVANGEAPRLFHELMEIADALWIRERLVKAMSREWGSSNLQRLWVWLKAEKRWLGGEAPPESEQVRAVTILRRYLEAYRQVLEARSAIERQFTRLVEEAGLPPPPLEQHRLQLLTGLPFLRGVPGQDTALAARLRQRIGGLATEIDWRLEAIRTEMAPGARKEPDYDREMRARIAVERYWVIALETARVPLIAQRAYRRAHAAHRSAVERLYADYARHYLNAGRALLVRVRQRQDETAASRAVTGASLTLQDDNGQPLDSRFTTLRPGLYVVRGVQPGRYRLQVTAPGLVTETGDEAADLELEIGDHPGSRELAVWFRAPGDGQVLAVALTADRTPALVTTRGNASLLALRATVAAPADSGAIRYRWTLGDEVLLQGEGAATLWFQGTGREPGEVEIACYVQDDLGREAAARIPLRIVDGRPLQVRFARHRDRIHRDEQERFAVVEPAPAPGAGVHYTWSIRDENGKELFHQAGEDLHQQLVVGRQYVGRTLEIRVDVQDRDGRSGHATARLKVLDRSAPEPLPVTLAPQTARVKPGEPLVLSAAVAAGAASGGVEYSWDDGAHWSGASSRRLVWKAGDAGVTYTVTVLARDGSGRRGEASAFIEVAGVTGGSAGDQDGAPPGEGKDDEGGVAGPQSKAPGADDTGTLAAQVAAARENGAWRRLIELRKRERAQRDRWPPDRYQQRIALIDEALTALKRARLVWLATGWKPYLQRLGPVTDAAWRKLKQAIGQRRDQRQGDCSGACDPTDQACLQRCAEEASRYEKACLDGLEARHWAEVRLIRRSLEELPQRVARLESGGYDHADWFAELEQLIKTYHLPYPYPKPVVPRLRYQSPCLDDGPATATRPPSDQLNIRLRAPEGTLPMGVPVIVTALVEGGKAPYRYDWDGAEGKGASARLTPPWAGAWTVRLRVSDAGGGQAEGSVTIQVSGREFAFSGLDSEVYYGSDRILRADLPAPSARPVAAGGPCTGPFDPDCKVGVAHGASTRGAAPSSPPLTVIPPDPDSEDVPQLAPPALVQSGEWRVIWQSEPGLTFTPSTSDDGRTRVTFDRIGEVKIWCEVLQRIEGEFHTVGECPQQRVQVRPPRFSLVFDPPNGEARVGQKVVARIQSRPAVPDALIDFRWIEPVSNRFHLDLNGRRIRFTVPDTRPMELEALARVPFHGDEIATVTGRYTGVAYQVRARVVPPPVQPLTWDPEVGGLVPVPRGTRLTGEQITLEAALEGGPSPRGLRWSWQVNPGTSISNAGATQPWVSRSEPGAIHARVTAADRDGRTLGEAEVRVVVVEPTPPPGQTGTDRTRDTAGETARLEREVRDHLRRKEPRAALPILEQLRRLDRDRADRLAGAVARALAKTGWEAVYRRDFDNALNDLRRAVQLAPGDQWIAGRLEITEKAARSWPRVEAAAAEFERLMEKRRLWSAQRAMLRMDELQREMPGGMANPLSERVMDRFNRAVAEYNAFILEHTQRHSRSFEQKAWQAMLDNAREALASWELSEHDDRMVHSWLDQARKGLQEAVSSGGGDSPPAARTPRDTATGPGEHGTDRPRFRLVTVPEGISFAAAQRRAQAMGGHLAVITSAEENAAAFAVAAADKRAWFIDGYGNGIGPWLGGYRATKEGPPDQGWAWVDGTPWGFTAWSPGEPNDFGGHEEHLQFFARGRLQAPTWNDIGADAPVRGFLVEFEDATPPVGDGTGHPAPTGARERFLLVTVPEGIGFAEAQRRAAAMGGHLAVITSAEENAAAYAVAAADKRAWFIDGYGNGIGPWLGGYRSAKEGPHDQGWTWIGGTPWGFTAWSPGQPDNFGGHEDHLQFFGQGRLQAPTWNDISADAPVRGFLVEFEDAAPPAGGGTGSSAPSGTRVRDVVGTWLYVSGSYRDRTYLLADGRARSQREPNNHGRWWLEGDVLHLAWSNGYSSRYPLGRGAGPFAGVDVDPQGVEHSSGRLRRLWRCPPDRPSAQPAPRYHQVDFTRKSSQGRSVRPYWVDGIPVSGHGDGNAPMVWLSRCHTPANDGVCYPEQMEWTVPGVRADQIWLSSSLAWWDDRLAGKPAVRVTVHGDRGSRSFEMVVGRHTAEWNGGHIDPAPGVSVHTDGVNDAVTYENRLFLTRFSFPPMRVDRVRLELLDAPKWGDASAVALFYGMTLVDRGGCTEETR</sequence>
<proteinExistence type="predicted"/>
<feature type="domain" description="C-type lectin" evidence="3">
    <location>
        <begin position="2456"/>
        <end position="2558"/>
    </location>
</feature>
<dbReference type="InterPro" id="IPR016186">
    <property type="entry name" value="C-type_lectin-like/link_sf"/>
</dbReference>
<dbReference type="PANTHER" id="PTHR22803">
    <property type="entry name" value="MANNOSE, PHOSPHOLIPASE, LECTIN RECEPTOR RELATED"/>
    <property type="match status" value="1"/>
</dbReference>
<feature type="domain" description="C-type lectin" evidence="3">
    <location>
        <begin position="2607"/>
        <end position="2714"/>
    </location>
</feature>
<name>A0A831RKN6_9GAMM</name>
<evidence type="ECO:0000259" key="3">
    <source>
        <dbReference type="PROSITE" id="PS50041"/>
    </source>
</evidence>
<feature type="region of interest" description="Disordered" evidence="2">
    <location>
        <begin position="2178"/>
        <end position="2197"/>
    </location>
</feature>
<evidence type="ECO:0000256" key="2">
    <source>
        <dbReference type="SAM" id="MobiDB-lite"/>
    </source>
</evidence>
<dbReference type="InterPro" id="IPR050111">
    <property type="entry name" value="C-type_lectin/snaclec_domain"/>
</dbReference>
<dbReference type="PROSITE" id="PS50041">
    <property type="entry name" value="C_TYPE_LECTIN_2"/>
    <property type="match status" value="2"/>
</dbReference>
<gene>
    <name evidence="4" type="ORF">ENI96_01920</name>
</gene>
<reference evidence="4" key="1">
    <citation type="journal article" date="2020" name="mSystems">
        <title>Genome- and Community-Level Interaction Insights into Carbon Utilization and Element Cycling Functions of Hydrothermarchaeota in Hydrothermal Sediment.</title>
        <authorList>
            <person name="Zhou Z."/>
            <person name="Liu Y."/>
            <person name="Xu W."/>
            <person name="Pan J."/>
            <person name="Luo Z.H."/>
            <person name="Li M."/>
        </authorList>
    </citation>
    <scope>NUCLEOTIDE SEQUENCE [LARGE SCALE GENOMIC DNA]</scope>
    <source>
        <strain evidence="4">HyVt-443</strain>
    </source>
</reference>
<organism evidence="4">
    <name type="scientific">Sedimenticola thiotaurini</name>
    <dbReference type="NCBI Taxonomy" id="1543721"/>
    <lineage>
        <taxon>Bacteria</taxon>
        <taxon>Pseudomonadati</taxon>
        <taxon>Pseudomonadota</taxon>
        <taxon>Gammaproteobacteria</taxon>
        <taxon>Chromatiales</taxon>
        <taxon>Sedimenticolaceae</taxon>
        <taxon>Sedimenticola</taxon>
    </lineage>
</organism>
<dbReference type="SMART" id="SM00034">
    <property type="entry name" value="CLECT"/>
    <property type="match status" value="2"/>
</dbReference>
<dbReference type="InterPro" id="IPR019734">
    <property type="entry name" value="TPR_rpt"/>
</dbReference>
<feature type="region of interest" description="Disordered" evidence="2">
    <location>
        <begin position="2405"/>
        <end position="2438"/>
    </location>
</feature>
<accession>A0A831RKN6</accession>
<dbReference type="Gene3D" id="3.10.100.10">
    <property type="entry name" value="Mannose-Binding Protein A, subunit A"/>
    <property type="match status" value="2"/>
</dbReference>
<dbReference type="SUPFAM" id="SSF49478">
    <property type="entry name" value="Cna protein B-type domain"/>
    <property type="match status" value="1"/>
</dbReference>
<evidence type="ECO:0000313" key="4">
    <source>
        <dbReference type="EMBL" id="HEB95173.1"/>
    </source>
</evidence>
<comment type="caution">
    <text evidence="4">The sequence shown here is derived from an EMBL/GenBank/DDBJ whole genome shotgun (WGS) entry which is preliminary data.</text>
</comment>